<name>A0A061RTR5_9CHLO</name>
<gene>
    <name evidence="1" type="ORF">TSPGSL018_20664</name>
</gene>
<feature type="non-terminal residue" evidence="1">
    <location>
        <position position="1"/>
    </location>
</feature>
<reference evidence="1" key="1">
    <citation type="submission" date="2014-05" db="EMBL/GenBank/DDBJ databases">
        <title>The transcriptome of the halophilic microalga Tetraselmis sp. GSL018 isolated from the Great Salt Lake, Utah.</title>
        <authorList>
            <person name="Jinkerson R.E."/>
            <person name="D'Adamo S."/>
            <person name="Posewitz M.C."/>
        </authorList>
    </citation>
    <scope>NUCLEOTIDE SEQUENCE</scope>
    <source>
        <strain evidence="1">GSL018</strain>
    </source>
</reference>
<proteinExistence type="predicted"/>
<accession>A0A061RTR5</accession>
<feature type="non-terminal residue" evidence="1">
    <location>
        <position position="95"/>
    </location>
</feature>
<dbReference type="AlphaFoldDB" id="A0A061RTR5"/>
<organism evidence="1">
    <name type="scientific">Tetraselmis sp. GSL018</name>
    <dbReference type="NCBI Taxonomy" id="582737"/>
    <lineage>
        <taxon>Eukaryota</taxon>
        <taxon>Viridiplantae</taxon>
        <taxon>Chlorophyta</taxon>
        <taxon>core chlorophytes</taxon>
        <taxon>Chlorodendrophyceae</taxon>
        <taxon>Chlorodendrales</taxon>
        <taxon>Chlorodendraceae</taxon>
        <taxon>Tetraselmis</taxon>
    </lineage>
</organism>
<evidence type="ECO:0000313" key="1">
    <source>
        <dbReference type="EMBL" id="JAC76257.1"/>
    </source>
</evidence>
<sequence>AVGKIESLALMVTSLRFYLSSIGFCPSKLNSPSCYPGDDFRSILKKSLVCCSIQGNHQARYICVVCNVCSSLEDMERNIGVSSLFVFDLAGVPRE</sequence>
<dbReference type="EMBL" id="GBEZ01009322">
    <property type="protein sequence ID" value="JAC76257.1"/>
    <property type="molecule type" value="Transcribed_RNA"/>
</dbReference>
<protein>
    <submittedName>
        <fullName evidence="1">Uncharacterized protein</fullName>
    </submittedName>
</protein>